<accession>A0AAP3E2A4</accession>
<dbReference type="EMBL" id="JAOPKB010000012">
    <property type="protein sequence ID" value="MCU4974574.1"/>
    <property type="molecule type" value="Genomic_DNA"/>
</dbReference>
<feature type="transmembrane region" description="Helical" evidence="1">
    <location>
        <begin position="57"/>
        <end position="79"/>
    </location>
</feature>
<keyword evidence="1" id="KW-0472">Membrane</keyword>
<organism evidence="2 5">
    <name type="scientific">Natronoglomus mannanivorans</name>
    <dbReference type="NCBI Taxonomy" id="2979990"/>
    <lineage>
        <taxon>Archaea</taxon>
        <taxon>Methanobacteriati</taxon>
        <taxon>Methanobacteriota</taxon>
        <taxon>Stenosarchaea group</taxon>
        <taxon>Halobacteria</taxon>
        <taxon>Halobacteriales</taxon>
        <taxon>Natrialbaceae</taxon>
        <taxon>Natronoglomus</taxon>
    </lineage>
</organism>
<dbReference type="Proteomes" id="UP001320972">
    <property type="component" value="Unassembled WGS sequence"/>
</dbReference>
<evidence type="ECO:0000256" key="1">
    <source>
        <dbReference type="SAM" id="Phobius"/>
    </source>
</evidence>
<comment type="caution">
    <text evidence="2">The sequence shown here is derived from an EMBL/GenBank/DDBJ whole genome shotgun (WGS) entry which is preliminary data.</text>
</comment>
<dbReference type="EMBL" id="JAOPKA010000005">
    <property type="protein sequence ID" value="MCU4741784.1"/>
    <property type="molecule type" value="Genomic_DNA"/>
</dbReference>
<keyword evidence="1" id="KW-0812">Transmembrane</keyword>
<dbReference type="AlphaFoldDB" id="A0AAP3E2A4"/>
<sequence length="87" mass="8653">MTDDQIPGGRRTIALSLAIVVLAGVFGGVLGAVVSRQTGLEAATVAAITFTVSPGSFALYGVVAAGTFLVTGLGVVVALSRFDDGEI</sequence>
<dbReference type="Proteomes" id="UP001321018">
    <property type="component" value="Unassembled WGS sequence"/>
</dbReference>
<evidence type="ECO:0008006" key="6">
    <source>
        <dbReference type="Google" id="ProtNLM"/>
    </source>
</evidence>
<evidence type="ECO:0000313" key="3">
    <source>
        <dbReference type="EMBL" id="MCU4974574.1"/>
    </source>
</evidence>
<feature type="transmembrane region" description="Helical" evidence="1">
    <location>
        <begin position="12"/>
        <end position="34"/>
    </location>
</feature>
<name>A0AAP3E2A4_9EURY</name>
<evidence type="ECO:0000313" key="5">
    <source>
        <dbReference type="Proteomes" id="UP001321018"/>
    </source>
</evidence>
<protein>
    <recommendedName>
        <fullName evidence="6">Cox cluster protein</fullName>
    </recommendedName>
</protein>
<reference evidence="2 4" key="1">
    <citation type="submission" date="2022-09" db="EMBL/GenBank/DDBJ databases">
        <title>Enrichment on poylsaccharides allowed isolation of novel metabolic and taxonomic groups of Haloarchaea.</title>
        <authorList>
            <person name="Sorokin D.Y."/>
            <person name="Elcheninov A.G."/>
            <person name="Khizhniak T.V."/>
            <person name="Kolganova T.V."/>
            <person name="Kublanov I.V."/>
        </authorList>
    </citation>
    <scope>NUCLEOTIDE SEQUENCE</scope>
    <source>
        <strain evidence="3 4">AArc-m2/3/4</strain>
        <strain evidence="2">AArc-xg1-1</strain>
    </source>
</reference>
<dbReference type="InterPro" id="IPR055942">
    <property type="entry name" value="DUF7520"/>
</dbReference>
<evidence type="ECO:0000313" key="4">
    <source>
        <dbReference type="Proteomes" id="UP001320972"/>
    </source>
</evidence>
<evidence type="ECO:0000313" key="2">
    <source>
        <dbReference type="EMBL" id="MCU4741784.1"/>
    </source>
</evidence>
<dbReference type="Pfam" id="PF24364">
    <property type="entry name" value="DUF7520"/>
    <property type="match status" value="1"/>
</dbReference>
<dbReference type="RefSeq" id="WP_338003616.1">
    <property type="nucleotide sequence ID" value="NZ_JAOPKA010000005.1"/>
</dbReference>
<proteinExistence type="predicted"/>
<keyword evidence="4" id="KW-1185">Reference proteome</keyword>
<keyword evidence="1" id="KW-1133">Transmembrane helix</keyword>
<gene>
    <name evidence="3" type="ORF">OB955_17785</name>
    <name evidence="2" type="ORF">OB960_10290</name>
</gene>